<evidence type="ECO:0000256" key="3">
    <source>
        <dbReference type="ARBA" id="ARBA00022603"/>
    </source>
</evidence>
<comment type="catalytic activity">
    <reaction evidence="8">
        <text>a 2'-deoxycytidine in DNA + S-adenosyl-L-methionine = an N(4)-methyl-2'-deoxycytidine in DNA + S-adenosyl-L-homocysteine + H(+)</text>
        <dbReference type="Rhea" id="RHEA:16857"/>
        <dbReference type="Rhea" id="RHEA-COMP:11369"/>
        <dbReference type="Rhea" id="RHEA-COMP:13674"/>
        <dbReference type="ChEBI" id="CHEBI:15378"/>
        <dbReference type="ChEBI" id="CHEBI:57856"/>
        <dbReference type="ChEBI" id="CHEBI:59789"/>
        <dbReference type="ChEBI" id="CHEBI:85452"/>
        <dbReference type="ChEBI" id="CHEBI:137933"/>
        <dbReference type="EC" id="2.1.1.113"/>
    </reaction>
</comment>
<evidence type="ECO:0000256" key="4">
    <source>
        <dbReference type="ARBA" id="ARBA00022679"/>
    </source>
</evidence>
<dbReference type="InterPro" id="IPR002941">
    <property type="entry name" value="DNA_methylase_N4/N6"/>
</dbReference>
<keyword evidence="6" id="KW-0680">Restriction system</keyword>
<dbReference type="Gene3D" id="3.40.50.150">
    <property type="entry name" value="Vaccinia Virus protein VP39"/>
    <property type="match status" value="2"/>
</dbReference>
<dbReference type="InterPro" id="IPR017985">
    <property type="entry name" value="MeTrfase_CN4_CS"/>
</dbReference>
<evidence type="ECO:0000256" key="7">
    <source>
        <dbReference type="ARBA" id="ARBA00023125"/>
    </source>
</evidence>
<evidence type="ECO:0000313" key="10">
    <source>
        <dbReference type="EMBL" id="HGU33395.1"/>
    </source>
</evidence>
<dbReference type="PROSITE" id="PS00093">
    <property type="entry name" value="N4_MTASE"/>
    <property type="match status" value="1"/>
</dbReference>
<evidence type="ECO:0000256" key="5">
    <source>
        <dbReference type="ARBA" id="ARBA00022691"/>
    </source>
</evidence>
<dbReference type="GO" id="GO:0009307">
    <property type="term" value="P:DNA restriction-modification system"/>
    <property type="evidence" value="ECO:0007669"/>
    <property type="project" value="UniProtKB-KW"/>
</dbReference>
<evidence type="ECO:0000256" key="8">
    <source>
        <dbReference type="ARBA" id="ARBA00049120"/>
    </source>
</evidence>
<dbReference type="GO" id="GO:0003677">
    <property type="term" value="F:DNA binding"/>
    <property type="evidence" value="ECO:0007669"/>
    <property type="project" value="UniProtKB-KW"/>
</dbReference>
<protein>
    <recommendedName>
        <fullName evidence="2">site-specific DNA-methyltransferase (cytosine-N(4)-specific)</fullName>
        <ecNumber evidence="2">2.1.1.113</ecNumber>
    </recommendedName>
</protein>
<dbReference type="GO" id="GO:0032259">
    <property type="term" value="P:methylation"/>
    <property type="evidence" value="ECO:0007669"/>
    <property type="project" value="UniProtKB-KW"/>
</dbReference>
<keyword evidence="5" id="KW-0949">S-adenosyl-L-methionine</keyword>
<evidence type="ECO:0000256" key="2">
    <source>
        <dbReference type="ARBA" id="ARBA00012185"/>
    </source>
</evidence>
<dbReference type="InterPro" id="IPR029063">
    <property type="entry name" value="SAM-dependent_MTases_sf"/>
</dbReference>
<dbReference type="Pfam" id="PF01555">
    <property type="entry name" value="N6_N4_Mtase"/>
    <property type="match status" value="1"/>
</dbReference>
<keyword evidence="3 10" id="KW-0489">Methyltransferase</keyword>
<evidence type="ECO:0000256" key="1">
    <source>
        <dbReference type="ARBA" id="ARBA00010203"/>
    </source>
</evidence>
<reference evidence="10" key="1">
    <citation type="journal article" date="2020" name="mSystems">
        <title>Genome- and Community-Level Interaction Insights into Carbon Utilization and Element Cycling Functions of Hydrothermarchaeota in Hydrothermal Sediment.</title>
        <authorList>
            <person name="Zhou Z."/>
            <person name="Liu Y."/>
            <person name="Xu W."/>
            <person name="Pan J."/>
            <person name="Luo Z.H."/>
            <person name="Li M."/>
        </authorList>
    </citation>
    <scope>NUCLEOTIDE SEQUENCE [LARGE SCALE GENOMIC DNA]</scope>
    <source>
        <strain evidence="10">SpSt-477</strain>
    </source>
</reference>
<proteinExistence type="inferred from homology"/>
<sequence length="529" mass="59923">MSPPAHRKPFAWFVNRPKKSNPLPKTRWIGISPEARLGIGIFRSICDAGESGRQELGTRNIAGNERTSFEKLAILLSQALDFHGEDSGYASHNFHAFPAKFPPQLPRKFIEELTVPGDVVLDPMMGSGTTVLEAYLSGRLGVGFDIDPLALKLSKAKVTPLNARLVAQTSRRILERAQRTTKERRHELIKELENRWDSKTRDFIDYWFAPETQIEMLALITEIDRIEDANLRNFFELAFSAIIITKSGGVSLAFDLAHTRPHRVKVVIGTSGEVILGDTSADSSSHRVRFLTKTLRSPFWEFEKRVAQNLSGLRESNGIQLNLEGLFEPEQERIIPLIALGNAKDLPLDNDSIDLIVTSPPYASNAIDYMRAHKFSLAWMGYPVDELGQRRKKYIGGEAVTSFDFEDLPDRTRRVVFDISGQDEKKGRVLHRYFSEMTRTLREMFRVLRSGKVAIVVVGSSVMRGRDTETHVCLAEIGRQIGFEIPRIGVRNLDRNRRMMPTGSELDLTSQIQQRMHEEYVIGFYKPIA</sequence>
<keyword evidence="7" id="KW-0238">DNA-binding</keyword>
<dbReference type="GO" id="GO:0015667">
    <property type="term" value="F:site-specific DNA-methyltransferase (cytosine-N4-specific) activity"/>
    <property type="evidence" value="ECO:0007669"/>
    <property type="project" value="UniProtKB-EC"/>
</dbReference>
<dbReference type="InterPro" id="IPR001091">
    <property type="entry name" value="RM_Methyltransferase"/>
</dbReference>
<keyword evidence="4 10" id="KW-0808">Transferase</keyword>
<dbReference type="AlphaFoldDB" id="A0A7C4VZM5"/>
<dbReference type="PRINTS" id="PR00508">
    <property type="entry name" value="S21N4MTFRASE"/>
</dbReference>
<evidence type="ECO:0000256" key="6">
    <source>
        <dbReference type="ARBA" id="ARBA00022747"/>
    </source>
</evidence>
<organism evidence="10">
    <name type="scientific">Desulfatirhabdium butyrativorans</name>
    <dbReference type="NCBI Taxonomy" id="340467"/>
    <lineage>
        <taxon>Bacteria</taxon>
        <taxon>Pseudomonadati</taxon>
        <taxon>Thermodesulfobacteriota</taxon>
        <taxon>Desulfobacteria</taxon>
        <taxon>Desulfobacterales</taxon>
        <taxon>Desulfatirhabdiaceae</taxon>
        <taxon>Desulfatirhabdium</taxon>
    </lineage>
</organism>
<dbReference type="EMBL" id="DSUH01000256">
    <property type="protein sequence ID" value="HGU33395.1"/>
    <property type="molecule type" value="Genomic_DNA"/>
</dbReference>
<comment type="similarity">
    <text evidence="1">Belongs to the N(4)/N(6)-methyltransferase family. N(4) subfamily.</text>
</comment>
<dbReference type="EC" id="2.1.1.113" evidence="2"/>
<name>A0A7C4VZM5_9BACT</name>
<comment type="caution">
    <text evidence="10">The sequence shown here is derived from an EMBL/GenBank/DDBJ whole genome shotgun (WGS) entry which is preliminary data.</text>
</comment>
<accession>A0A7C4VZM5</accession>
<evidence type="ECO:0000259" key="9">
    <source>
        <dbReference type="Pfam" id="PF01555"/>
    </source>
</evidence>
<gene>
    <name evidence="10" type="ORF">ENS29_11130</name>
</gene>
<dbReference type="SUPFAM" id="SSF53335">
    <property type="entry name" value="S-adenosyl-L-methionine-dependent methyltransferases"/>
    <property type="match status" value="2"/>
</dbReference>
<feature type="domain" description="DNA methylase N-4/N-6" evidence="9">
    <location>
        <begin position="93"/>
        <end position="154"/>
    </location>
</feature>
<dbReference type="GO" id="GO:0008170">
    <property type="term" value="F:N-methyltransferase activity"/>
    <property type="evidence" value="ECO:0007669"/>
    <property type="project" value="InterPro"/>
</dbReference>